<evidence type="ECO:0000256" key="4">
    <source>
        <dbReference type="ARBA" id="ARBA00010441"/>
    </source>
</evidence>
<keyword evidence="12 17" id="KW-0472">Membrane</keyword>
<evidence type="ECO:0000256" key="15">
    <source>
        <dbReference type="ARBA" id="ARBA00032361"/>
    </source>
</evidence>
<dbReference type="GO" id="GO:0016020">
    <property type="term" value="C:membrane"/>
    <property type="evidence" value="ECO:0007669"/>
    <property type="project" value="UniProtKB-SubCell"/>
</dbReference>
<feature type="transmembrane region" description="Helical" evidence="17">
    <location>
        <begin position="104"/>
        <end position="122"/>
    </location>
</feature>
<comment type="caution">
    <text evidence="18">The sequence shown here is derived from an EMBL/GenBank/DDBJ whole genome shotgun (WGS) entry which is preliminary data.</text>
</comment>
<evidence type="ECO:0000256" key="9">
    <source>
        <dbReference type="ARBA" id="ARBA00022692"/>
    </source>
</evidence>
<organism evidence="18 19">
    <name type="scientific">Candidatus Limisoma faecipullorum</name>
    <dbReference type="NCBI Taxonomy" id="2840854"/>
    <lineage>
        <taxon>Bacteria</taxon>
        <taxon>Pseudomonadati</taxon>
        <taxon>Bacteroidota</taxon>
        <taxon>Bacteroidia</taxon>
        <taxon>Bacteroidales</taxon>
        <taxon>Candidatus Limisoma</taxon>
    </lineage>
</organism>
<keyword evidence="8 16" id="KW-0808">Transferase</keyword>
<keyword evidence="11" id="KW-0443">Lipid metabolism</keyword>
<evidence type="ECO:0000256" key="8">
    <source>
        <dbReference type="ARBA" id="ARBA00022679"/>
    </source>
</evidence>
<dbReference type="GO" id="GO:0008654">
    <property type="term" value="P:phospholipid biosynthetic process"/>
    <property type="evidence" value="ECO:0007669"/>
    <property type="project" value="UniProtKB-KW"/>
</dbReference>
<evidence type="ECO:0000256" key="16">
    <source>
        <dbReference type="RuleBase" id="RU003750"/>
    </source>
</evidence>
<evidence type="ECO:0000256" key="14">
    <source>
        <dbReference type="ARBA" id="ARBA00023264"/>
    </source>
</evidence>
<dbReference type="PROSITE" id="PS51257">
    <property type="entry name" value="PROKAR_LIPOPROTEIN"/>
    <property type="match status" value="1"/>
</dbReference>
<evidence type="ECO:0000313" key="19">
    <source>
        <dbReference type="Proteomes" id="UP000823598"/>
    </source>
</evidence>
<accession>A0A9D9IRI0</accession>
<evidence type="ECO:0000256" key="6">
    <source>
        <dbReference type="ARBA" id="ARBA00017171"/>
    </source>
</evidence>
<evidence type="ECO:0000313" key="18">
    <source>
        <dbReference type="EMBL" id="MBO8476769.1"/>
    </source>
</evidence>
<keyword evidence="10 17" id="KW-1133">Transmembrane helix</keyword>
<name>A0A9D9IRI0_9BACT</name>
<comment type="subcellular location">
    <subcellularLocation>
        <location evidence="3">Endomembrane system</location>
    </subcellularLocation>
    <subcellularLocation>
        <location evidence="2">Membrane</location>
        <topology evidence="2">Multi-pass membrane protein</topology>
    </subcellularLocation>
</comment>
<evidence type="ECO:0000256" key="12">
    <source>
        <dbReference type="ARBA" id="ARBA00023136"/>
    </source>
</evidence>
<evidence type="ECO:0000256" key="2">
    <source>
        <dbReference type="ARBA" id="ARBA00004141"/>
    </source>
</evidence>
<evidence type="ECO:0000256" key="7">
    <source>
        <dbReference type="ARBA" id="ARBA00022516"/>
    </source>
</evidence>
<evidence type="ECO:0000256" key="17">
    <source>
        <dbReference type="SAM" id="Phobius"/>
    </source>
</evidence>
<keyword evidence="7" id="KW-0444">Lipid biosynthesis</keyword>
<gene>
    <name evidence="18" type="primary">pssA</name>
    <name evidence="18" type="ORF">IAB88_07225</name>
</gene>
<keyword evidence="9 17" id="KW-0812">Transmembrane</keyword>
<evidence type="ECO:0000256" key="5">
    <source>
        <dbReference type="ARBA" id="ARBA00013174"/>
    </source>
</evidence>
<dbReference type="GO" id="GO:0003882">
    <property type="term" value="F:CDP-diacylglycerol-serine O-phosphatidyltransferase activity"/>
    <property type="evidence" value="ECO:0007669"/>
    <property type="project" value="UniProtKB-EC"/>
</dbReference>
<feature type="transmembrane region" description="Helical" evidence="17">
    <location>
        <begin position="158"/>
        <end position="177"/>
    </location>
</feature>
<dbReference type="InterPro" id="IPR048254">
    <property type="entry name" value="CDP_ALCOHOL_P_TRANSF_CS"/>
</dbReference>
<feature type="transmembrane region" description="Helical" evidence="17">
    <location>
        <begin position="45"/>
        <end position="67"/>
    </location>
</feature>
<dbReference type="Proteomes" id="UP000823598">
    <property type="component" value="Unassembled WGS sequence"/>
</dbReference>
<reference evidence="18" key="2">
    <citation type="journal article" date="2021" name="PeerJ">
        <title>Extensive microbial diversity within the chicken gut microbiome revealed by metagenomics and culture.</title>
        <authorList>
            <person name="Gilroy R."/>
            <person name="Ravi A."/>
            <person name="Getino M."/>
            <person name="Pursley I."/>
            <person name="Horton D.L."/>
            <person name="Alikhan N.F."/>
            <person name="Baker D."/>
            <person name="Gharbi K."/>
            <person name="Hall N."/>
            <person name="Watson M."/>
            <person name="Adriaenssens E.M."/>
            <person name="Foster-Nyarko E."/>
            <person name="Jarju S."/>
            <person name="Secka A."/>
            <person name="Antonio M."/>
            <person name="Oren A."/>
            <person name="Chaudhuri R.R."/>
            <person name="La Ragione R."/>
            <person name="Hildebrand F."/>
            <person name="Pallen M.J."/>
        </authorList>
    </citation>
    <scope>NUCLEOTIDE SEQUENCE</scope>
    <source>
        <strain evidence="18">6919</strain>
    </source>
</reference>
<evidence type="ECO:0000256" key="13">
    <source>
        <dbReference type="ARBA" id="ARBA00023209"/>
    </source>
</evidence>
<dbReference type="PROSITE" id="PS00379">
    <property type="entry name" value="CDP_ALCOHOL_P_TRANSF"/>
    <property type="match status" value="1"/>
</dbReference>
<reference evidence="18" key="1">
    <citation type="submission" date="2020-10" db="EMBL/GenBank/DDBJ databases">
        <authorList>
            <person name="Gilroy R."/>
        </authorList>
    </citation>
    <scope>NUCLEOTIDE SEQUENCE</scope>
    <source>
        <strain evidence="18">6919</strain>
    </source>
</reference>
<evidence type="ECO:0000256" key="10">
    <source>
        <dbReference type="ARBA" id="ARBA00022989"/>
    </source>
</evidence>
<proteinExistence type="inferred from homology"/>
<dbReference type="GO" id="GO:0012505">
    <property type="term" value="C:endomembrane system"/>
    <property type="evidence" value="ECO:0007669"/>
    <property type="project" value="UniProtKB-SubCell"/>
</dbReference>
<feature type="transmembrane region" description="Helical" evidence="17">
    <location>
        <begin position="12"/>
        <end position="33"/>
    </location>
</feature>
<keyword evidence="14" id="KW-1208">Phospholipid metabolism</keyword>
<dbReference type="InterPro" id="IPR043130">
    <property type="entry name" value="CDP-OH_PTrfase_TM_dom"/>
</dbReference>
<keyword evidence="13" id="KW-0594">Phospholipid biosynthesis</keyword>
<feature type="transmembrane region" description="Helical" evidence="17">
    <location>
        <begin position="198"/>
        <end position="226"/>
    </location>
</feature>
<evidence type="ECO:0000256" key="1">
    <source>
        <dbReference type="ARBA" id="ARBA00000287"/>
    </source>
</evidence>
<dbReference type="EMBL" id="JADIMC010000082">
    <property type="protein sequence ID" value="MBO8476769.1"/>
    <property type="molecule type" value="Genomic_DNA"/>
</dbReference>
<feature type="transmembrane region" description="Helical" evidence="17">
    <location>
        <begin position="134"/>
        <end position="152"/>
    </location>
</feature>
<dbReference type="InterPro" id="IPR004533">
    <property type="entry name" value="CDP-diaglyc--ser_O-PTrfase"/>
</dbReference>
<dbReference type="Gene3D" id="1.20.120.1760">
    <property type="match status" value="1"/>
</dbReference>
<comment type="similarity">
    <text evidence="4 16">Belongs to the CDP-alcohol phosphatidyltransferase class-I family.</text>
</comment>
<dbReference type="InterPro" id="IPR000462">
    <property type="entry name" value="CDP-OH_P_trans"/>
</dbReference>
<protein>
    <recommendedName>
        <fullName evidence="6">CDP-diacylglycerol--serine O-phosphatidyltransferase</fullName>
        <ecNumber evidence="5">2.7.8.8</ecNumber>
    </recommendedName>
    <alternativeName>
        <fullName evidence="15">Phosphatidylserine synthase</fullName>
    </alternativeName>
</protein>
<evidence type="ECO:0000256" key="3">
    <source>
        <dbReference type="ARBA" id="ARBA00004308"/>
    </source>
</evidence>
<dbReference type="NCBIfam" id="TIGR00473">
    <property type="entry name" value="pssA"/>
    <property type="match status" value="1"/>
</dbReference>
<sequence>MKILRLIKSNVPNTITCLNLLSGCIATVFALHYDAIYGSLRGYELAFIFIGAATLFDFCDGLAARLLHAYSELGKELDSLSDLVSFGLAPAMLIYSAMSVNGAGWIAYLAFIVTIFGALRLAKFNIDDRQTSSFIGLPIPSNAIFWIGWIAWINQHGYPGSLVMVLLILALSLLMTSRMRMFSLKVKTLDWRSNVRRYALLLGAVLFLIVEGLSGFAWSIVLYIVLSATARKNEQY</sequence>
<comment type="catalytic activity">
    <reaction evidence="1">
        <text>a CDP-1,2-diacyl-sn-glycerol + L-serine = a 1,2-diacyl-sn-glycero-3-phospho-L-serine + CMP + H(+)</text>
        <dbReference type="Rhea" id="RHEA:16913"/>
        <dbReference type="ChEBI" id="CHEBI:15378"/>
        <dbReference type="ChEBI" id="CHEBI:33384"/>
        <dbReference type="ChEBI" id="CHEBI:57262"/>
        <dbReference type="ChEBI" id="CHEBI:58332"/>
        <dbReference type="ChEBI" id="CHEBI:60377"/>
        <dbReference type="EC" id="2.7.8.8"/>
    </reaction>
</comment>
<dbReference type="Pfam" id="PF01066">
    <property type="entry name" value="CDP-OH_P_transf"/>
    <property type="match status" value="1"/>
</dbReference>
<evidence type="ECO:0000256" key="11">
    <source>
        <dbReference type="ARBA" id="ARBA00023098"/>
    </source>
</evidence>
<dbReference type="EC" id="2.7.8.8" evidence="5"/>
<dbReference type="AlphaFoldDB" id="A0A9D9IRI0"/>